<comment type="caution">
    <text evidence="12">The sequence shown here is derived from an EMBL/GenBank/DDBJ whole genome shotgun (WGS) entry which is preliminary data.</text>
</comment>
<comment type="catalytic activity">
    <reaction evidence="7">
        <text>alpha-D-mannose 1-phosphate + GTP + H(+) = GDP-alpha-D-mannose + diphosphate</text>
        <dbReference type="Rhea" id="RHEA:15229"/>
        <dbReference type="ChEBI" id="CHEBI:15378"/>
        <dbReference type="ChEBI" id="CHEBI:33019"/>
        <dbReference type="ChEBI" id="CHEBI:37565"/>
        <dbReference type="ChEBI" id="CHEBI:57527"/>
        <dbReference type="ChEBI" id="CHEBI:58409"/>
        <dbReference type="EC" id="2.7.7.13"/>
    </reaction>
</comment>
<dbReference type="InterPro" id="IPR054566">
    <property type="entry name" value="ManC/GMP-like_b-helix"/>
</dbReference>
<evidence type="ECO:0000259" key="9">
    <source>
        <dbReference type="Pfam" id="PF00483"/>
    </source>
</evidence>
<evidence type="ECO:0000313" key="13">
    <source>
        <dbReference type="Proteomes" id="UP001484239"/>
    </source>
</evidence>
<reference evidence="12 13" key="1">
    <citation type="submission" date="2024-02" db="EMBL/GenBank/DDBJ databases">
        <title>A novel Gemmatimonadota bacterium.</title>
        <authorList>
            <person name="Du Z.-J."/>
            <person name="Ye Y.-Q."/>
        </authorList>
    </citation>
    <scope>NUCLEOTIDE SEQUENCE [LARGE SCALE GENOMIC DNA]</scope>
    <source>
        <strain evidence="12 13">DH-20</strain>
    </source>
</reference>
<proteinExistence type="inferred from homology"/>
<dbReference type="NCBIfam" id="TIGR01479">
    <property type="entry name" value="GMP_PMI"/>
    <property type="match status" value="1"/>
</dbReference>
<dbReference type="InterPro" id="IPR029044">
    <property type="entry name" value="Nucleotide-diphossugar_trans"/>
</dbReference>
<dbReference type="RefSeq" id="WP_405286113.1">
    <property type="nucleotide sequence ID" value="NZ_JBBHLI010000001.1"/>
</dbReference>
<dbReference type="SUPFAM" id="SSF51182">
    <property type="entry name" value="RmlC-like cupins"/>
    <property type="match status" value="1"/>
</dbReference>
<dbReference type="CDD" id="cd02509">
    <property type="entry name" value="GDP-M1P_Guanylyltransferase"/>
    <property type="match status" value="1"/>
</dbReference>
<sequence length="488" mass="53081">MPQSVLPLVPVLLCGGSGTRLWPASRAGFPKQFVPLAGGRSLLQHTLTRLEGLDTAGWVAVTNERHRFLVERQAGEVGIDRLRVLLEPMGRNTAPAIAAAALDVTRDGGDALLLVLPADHVVARPEAFREAVERGRGAAEAGTLVTFGVVPARPETGYGYIRTGDALAEHTGVRRIAEFVEKPDADTAARYVESGDFLWNAGIFLFRASRLIEELETHRPEMATRLRRAWQAGTPVAASDALRLDEEAFGAIAGESIDYAVMEETDRGAVVPLDAGWDDAGSWDALLRLQEGDGHGNVVEGDVALEDVSNSYVRSSGRLVTCVGVDDLVVVETPDAVLVSGRDRSGSLKRVVDRLRADERPETDLHTTVHRPWGRYTVLDLDPAFQVKRIAVEPGGCLSLQYHHHRAEQWVVVRGTATVTRDEEVLTVEVGSVAAIPLGAVHRLENRSDELLEIIEVQTGTYFGEDDIVRLDDRYGRPERETGPAGLV</sequence>
<evidence type="ECO:0000256" key="7">
    <source>
        <dbReference type="ARBA" id="ARBA00047343"/>
    </source>
</evidence>
<dbReference type="EMBL" id="JBBHLI010000001">
    <property type="protein sequence ID" value="MEK9499413.1"/>
    <property type="molecule type" value="Genomic_DNA"/>
</dbReference>
<keyword evidence="4 12" id="KW-0548">Nucleotidyltransferase</keyword>
<comment type="similarity">
    <text evidence="1 8">Belongs to the mannose-6-phosphate isomerase type 2 family.</text>
</comment>
<dbReference type="PANTHER" id="PTHR46390">
    <property type="entry name" value="MANNOSE-1-PHOSPHATE GUANYLYLTRANSFERASE"/>
    <property type="match status" value="1"/>
</dbReference>
<dbReference type="Pfam" id="PF22640">
    <property type="entry name" value="ManC_GMP_beta-helix"/>
    <property type="match status" value="1"/>
</dbReference>
<dbReference type="GO" id="GO:0004475">
    <property type="term" value="F:mannose-1-phosphate guanylyltransferase (GTP) activity"/>
    <property type="evidence" value="ECO:0007669"/>
    <property type="project" value="UniProtKB-EC"/>
</dbReference>
<keyword evidence="13" id="KW-1185">Reference proteome</keyword>
<accession>A0ABU9E3V4</accession>
<dbReference type="InterPro" id="IPR051161">
    <property type="entry name" value="Mannose-6P_isomerase_type2"/>
</dbReference>
<feature type="domain" description="MannoseP isomerase/GMP-like beta-helix" evidence="11">
    <location>
        <begin position="307"/>
        <end position="355"/>
    </location>
</feature>
<dbReference type="InterPro" id="IPR001538">
    <property type="entry name" value="Man6P_isomerase-2_C"/>
</dbReference>
<dbReference type="EC" id="2.7.7.13" evidence="2"/>
<feature type="domain" description="Nucleotidyl transferase" evidence="9">
    <location>
        <begin position="10"/>
        <end position="291"/>
    </location>
</feature>
<evidence type="ECO:0000256" key="2">
    <source>
        <dbReference type="ARBA" id="ARBA00012387"/>
    </source>
</evidence>
<dbReference type="PANTHER" id="PTHR46390:SF1">
    <property type="entry name" value="MANNOSE-1-PHOSPHATE GUANYLYLTRANSFERASE"/>
    <property type="match status" value="1"/>
</dbReference>
<evidence type="ECO:0000259" key="11">
    <source>
        <dbReference type="Pfam" id="PF22640"/>
    </source>
</evidence>
<feature type="domain" description="Mannose-6-phosphate isomerase type II C-terminal" evidence="10">
    <location>
        <begin position="359"/>
        <end position="473"/>
    </location>
</feature>
<keyword evidence="12" id="KW-0413">Isomerase</keyword>
<protein>
    <recommendedName>
        <fullName evidence="2">mannose-1-phosphate guanylyltransferase</fullName>
        <ecNumber evidence="2">2.7.7.13</ecNumber>
    </recommendedName>
</protein>
<dbReference type="InterPro" id="IPR011051">
    <property type="entry name" value="RmlC_Cupin_sf"/>
</dbReference>
<dbReference type="InterPro" id="IPR005835">
    <property type="entry name" value="NTP_transferase_dom"/>
</dbReference>
<dbReference type="InterPro" id="IPR006375">
    <property type="entry name" value="Man1P_GuaTrfase/Man6P_Isoase"/>
</dbReference>
<keyword evidence="3 12" id="KW-0808">Transferase</keyword>
<dbReference type="InterPro" id="IPR049577">
    <property type="entry name" value="GMPP_N"/>
</dbReference>
<dbReference type="Proteomes" id="UP001484239">
    <property type="component" value="Unassembled WGS sequence"/>
</dbReference>
<organism evidence="12 13">
    <name type="scientific">Gaopeijia maritima</name>
    <dbReference type="NCBI Taxonomy" id="3119007"/>
    <lineage>
        <taxon>Bacteria</taxon>
        <taxon>Pseudomonadati</taxon>
        <taxon>Gemmatimonadota</taxon>
        <taxon>Longimicrobiia</taxon>
        <taxon>Gaopeijiales</taxon>
        <taxon>Gaopeijiaceae</taxon>
        <taxon>Gaopeijia</taxon>
    </lineage>
</organism>
<keyword evidence="5" id="KW-0547">Nucleotide-binding</keyword>
<dbReference type="CDD" id="cd02213">
    <property type="entry name" value="cupin_PMI_typeII_C"/>
    <property type="match status" value="1"/>
</dbReference>
<evidence type="ECO:0000256" key="8">
    <source>
        <dbReference type="RuleBase" id="RU004190"/>
    </source>
</evidence>
<evidence type="ECO:0000256" key="1">
    <source>
        <dbReference type="ARBA" id="ARBA00006115"/>
    </source>
</evidence>
<name>A0ABU9E3V4_9BACT</name>
<gene>
    <name evidence="12" type="ORF">WI372_00285</name>
</gene>
<dbReference type="InterPro" id="IPR014710">
    <property type="entry name" value="RmlC-like_jellyroll"/>
</dbReference>
<dbReference type="GO" id="GO:0004476">
    <property type="term" value="F:mannose-6-phosphate isomerase activity"/>
    <property type="evidence" value="ECO:0007669"/>
    <property type="project" value="UniProtKB-EC"/>
</dbReference>
<evidence type="ECO:0000256" key="4">
    <source>
        <dbReference type="ARBA" id="ARBA00022695"/>
    </source>
</evidence>
<evidence type="ECO:0000313" key="12">
    <source>
        <dbReference type="EMBL" id="MEK9499413.1"/>
    </source>
</evidence>
<dbReference type="Gene3D" id="3.90.550.10">
    <property type="entry name" value="Spore Coat Polysaccharide Biosynthesis Protein SpsA, Chain A"/>
    <property type="match status" value="1"/>
</dbReference>
<dbReference type="Pfam" id="PF01050">
    <property type="entry name" value="MannoseP_isomer"/>
    <property type="match status" value="1"/>
</dbReference>
<evidence type="ECO:0000256" key="3">
    <source>
        <dbReference type="ARBA" id="ARBA00022679"/>
    </source>
</evidence>
<evidence type="ECO:0000256" key="5">
    <source>
        <dbReference type="ARBA" id="ARBA00022741"/>
    </source>
</evidence>
<keyword evidence="6" id="KW-0342">GTP-binding</keyword>
<evidence type="ECO:0000259" key="10">
    <source>
        <dbReference type="Pfam" id="PF01050"/>
    </source>
</evidence>
<dbReference type="Gene3D" id="2.60.120.10">
    <property type="entry name" value="Jelly Rolls"/>
    <property type="match status" value="1"/>
</dbReference>
<evidence type="ECO:0000256" key="6">
    <source>
        <dbReference type="ARBA" id="ARBA00023134"/>
    </source>
</evidence>
<dbReference type="Pfam" id="PF00483">
    <property type="entry name" value="NTP_transferase"/>
    <property type="match status" value="1"/>
</dbReference>
<dbReference type="SUPFAM" id="SSF53448">
    <property type="entry name" value="Nucleotide-diphospho-sugar transferases"/>
    <property type="match status" value="1"/>
</dbReference>